<proteinExistence type="predicted"/>
<name>A0ABY5AV51_9CYAN</name>
<gene>
    <name evidence="2" type="ORF">NEA10_08630</name>
</gene>
<protein>
    <submittedName>
        <fullName evidence="2">Class I SAM-dependent methyltransferase</fullName>
    </submittedName>
</protein>
<dbReference type="Gene3D" id="3.40.50.150">
    <property type="entry name" value="Vaccinia Virus protein VP39"/>
    <property type="match status" value="1"/>
</dbReference>
<organism evidence="2 3">
    <name type="scientific">Phormidium yuhuli AB48</name>
    <dbReference type="NCBI Taxonomy" id="2940671"/>
    <lineage>
        <taxon>Bacteria</taxon>
        <taxon>Bacillati</taxon>
        <taxon>Cyanobacteriota</taxon>
        <taxon>Cyanophyceae</taxon>
        <taxon>Oscillatoriophycideae</taxon>
        <taxon>Oscillatoriales</taxon>
        <taxon>Oscillatoriaceae</taxon>
        <taxon>Phormidium</taxon>
        <taxon>Phormidium yuhuli</taxon>
    </lineage>
</organism>
<dbReference type="InterPro" id="IPR029063">
    <property type="entry name" value="SAM-dependent_MTases_sf"/>
</dbReference>
<accession>A0ABY5AV51</accession>
<evidence type="ECO:0000313" key="3">
    <source>
        <dbReference type="Proteomes" id="UP001056708"/>
    </source>
</evidence>
<sequence length="395" mass="45095">MTNRSQISAAVRQLYNTYPFPPEPLLDEPPPGYNWRWHWQAAYNFCTGRKPPRDDVQILDAGCGTGVGTEYLVHLNPQAQVTGIDLSDEAIAVARERCRRSGAQRVTLHNLSLYDVEQLDTHFDYINCVGVLHHLPDPIAGIQALASRLKPGGLMHVFVYAELGRREIYLAQQALALLQGGDRTNFKEGVRLGRQLFQALPDSNRLVVEDKRRWSLENHRDANFADMYLHPQEVDYNIETLFELIDASGLSFVGFSNPSYWDIDRLLGSDADLMGRSQQLAERDYYRLVELLDPELTHYEFFLSRPPLERCHWQEDATLRQATPEIHPCLQGWPSQSLFNYDYQIVTLSEAQFAFMQACEAGTSSVGDLCDRLEFDLEEVRSLLKQQLLMLSPSS</sequence>
<dbReference type="GO" id="GO:0032259">
    <property type="term" value="P:methylation"/>
    <property type="evidence" value="ECO:0007669"/>
    <property type="project" value="UniProtKB-KW"/>
</dbReference>
<dbReference type="Pfam" id="PF08242">
    <property type="entry name" value="Methyltransf_12"/>
    <property type="match status" value="1"/>
</dbReference>
<dbReference type="CDD" id="cd02440">
    <property type="entry name" value="AdoMet_MTases"/>
    <property type="match status" value="1"/>
</dbReference>
<dbReference type="PANTHER" id="PTHR43464:SF91">
    <property type="entry name" value="SLL0487 PROTEIN"/>
    <property type="match status" value="1"/>
</dbReference>
<evidence type="ECO:0000313" key="2">
    <source>
        <dbReference type="EMBL" id="USR92761.1"/>
    </source>
</evidence>
<dbReference type="Proteomes" id="UP001056708">
    <property type="component" value="Chromosome"/>
</dbReference>
<evidence type="ECO:0000259" key="1">
    <source>
        <dbReference type="Pfam" id="PF08242"/>
    </source>
</evidence>
<dbReference type="SUPFAM" id="SSF53335">
    <property type="entry name" value="S-adenosyl-L-methionine-dependent methyltransferases"/>
    <property type="match status" value="1"/>
</dbReference>
<feature type="domain" description="Methyltransferase type 12" evidence="1">
    <location>
        <begin position="59"/>
        <end position="154"/>
    </location>
</feature>
<dbReference type="GO" id="GO:0008168">
    <property type="term" value="F:methyltransferase activity"/>
    <property type="evidence" value="ECO:0007669"/>
    <property type="project" value="UniProtKB-KW"/>
</dbReference>
<dbReference type="RefSeq" id="WP_252664924.1">
    <property type="nucleotide sequence ID" value="NZ_CP098611.1"/>
</dbReference>
<dbReference type="InterPro" id="IPR013217">
    <property type="entry name" value="Methyltransf_12"/>
</dbReference>
<reference evidence="2" key="1">
    <citation type="submission" date="2022-06" db="EMBL/GenBank/DDBJ databases">
        <title>Genome sequence of Phormidium yuhuli AB48 isolated from an industrial photobioreactor environment.</title>
        <authorList>
            <person name="Qiu Y."/>
            <person name="Noonan A.J.C."/>
            <person name="Dofher K."/>
            <person name="Koch M."/>
            <person name="Kieft B."/>
            <person name="Lin X."/>
            <person name="Ziels R.M."/>
            <person name="Hallam S.J."/>
        </authorList>
    </citation>
    <scope>NUCLEOTIDE SEQUENCE</scope>
    <source>
        <strain evidence="2">AB48</strain>
    </source>
</reference>
<keyword evidence="2" id="KW-0808">Transferase</keyword>
<keyword evidence="3" id="KW-1185">Reference proteome</keyword>
<dbReference type="PANTHER" id="PTHR43464">
    <property type="entry name" value="METHYLTRANSFERASE"/>
    <property type="match status" value="1"/>
</dbReference>
<keyword evidence="2" id="KW-0489">Methyltransferase</keyword>
<dbReference type="EMBL" id="CP098611">
    <property type="protein sequence ID" value="USR92761.1"/>
    <property type="molecule type" value="Genomic_DNA"/>
</dbReference>